<proteinExistence type="predicted"/>
<dbReference type="Pfam" id="PF09722">
    <property type="entry name" value="Xre_MbcA_ParS_C"/>
    <property type="match status" value="1"/>
</dbReference>
<dbReference type="Proteomes" id="UP000245535">
    <property type="component" value="Unassembled WGS sequence"/>
</dbReference>
<accession>A0A315ZEW5</accession>
<protein>
    <submittedName>
        <fullName evidence="2">Uncharacterized protein DUF2384</fullName>
    </submittedName>
</protein>
<sequence length="139" mass="16118">MIISNDFKSKLPNMAKDSQVFNFISEFPEEQESLLYLFEISGWSKTDLSELLNISTSELNNYLNKKRTFKSDIQERVVYLIGLVNQGHRVFASVEGFNKWLKKDNVYLDWNSPYEMAKRLSSIALVCNMLNSLEFGDLS</sequence>
<evidence type="ECO:0000259" key="1">
    <source>
        <dbReference type="Pfam" id="PF09722"/>
    </source>
</evidence>
<evidence type="ECO:0000313" key="3">
    <source>
        <dbReference type="Proteomes" id="UP000245535"/>
    </source>
</evidence>
<reference evidence="2 3" key="1">
    <citation type="submission" date="2018-03" db="EMBL/GenBank/DDBJ databases">
        <title>Genomic Encyclopedia of Archaeal and Bacterial Type Strains, Phase II (KMG-II): from individual species to whole genera.</title>
        <authorList>
            <person name="Goeker M."/>
        </authorList>
    </citation>
    <scope>NUCLEOTIDE SEQUENCE [LARGE SCALE GENOMIC DNA]</scope>
    <source>
        <strain evidence="2 3">DSM 28229</strain>
    </source>
</reference>
<dbReference type="EMBL" id="QGDO01000001">
    <property type="protein sequence ID" value="PWJ43872.1"/>
    <property type="molecule type" value="Genomic_DNA"/>
</dbReference>
<evidence type="ECO:0000313" key="2">
    <source>
        <dbReference type="EMBL" id="PWJ43872.1"/>
    </source>
</evidence>
<dbReference type="AlphaFoldDB" id="A0A315ZEW5"/>
<organism evidence="2 3">
    <name type="scientific">Sediminitomix flava</name>
    <dbReference type="NCBI Taxonomy" id="379075"/>
    <lineage>
        <taxon>Bacteria</taxon>
        <taxon>Pseudomonadati</taxon>
        <taxon>Bacteroidota</taxon>
        <taxon>Cytophagia</taxon>
        <taxon>Cytophagales</taxon>
        <taxon>Flammeovirgaceae</taxon>
        <taxon>Sediminitomix</taxon>
    </lineage>
</organism>
<keyword evidence="3" id="KW-1185">Reference proteome</keyword>
<name>A0A315ZEW5_SEDFL</name>
<comment type="caution">
    <text evidence="2">The sequence shown here is derived from an EMBL/GenBank/DDBJ whole genome shotgun (WGS) entry which is preliminary data.</text>
</comment>
<dbReference type="InterPro" id="IPR024467">
    <property type="entry name" value="Xre/MbcA/ParS-like_toxin-bd"/>
</dbReference>
<feature type="domain" description="Antitoxin Xre/MbcA/ParS-like toxin-binding" evidence="1">
    <location>
        <begin position="88"/>
        <end position="136"/>
    </location>
</feature>
<gene>
    <name evidence="2" type="ORF">BC781_101218</name>
</gene>